<dbReference type="KEGG" id="htu:Htur_4128"/>
<dbReference type="GO" id="GO:0008299">
    <property type="term" value="P:isoprenoid biosynthetic process"/>
    <property type="evidence" value="ECO:0007669"/>
    <property type="project" value="UniProtKB-KW"/>
</dbReference>
<proteinExistence type="predicted"/>
<geneLocation type="plasmid" evidence="2 3">
    <name>pHTUR01</name>
</geneLocation>
<evidence type="ECO:0000256" key="1">
    <source>
        <dbReference type="ARBA" id="ARBA00023229"/>
    </source>
</evidence>
<dbReference type="EMBL" id="CP001861">
    <property type="protein sequence ID" value="ADB62954.1"/>
    <property type="molecule type" value="Genomic_DNA"/>
</dbReference>
<dbReference type="GO" id="GO:0016746">
    <property type="term" value="F:acyltransferase activity"/>
    <property type="evidence" value="ECO:0007669"/>
    <property type="project" value="InterPro"/>
</dbReference>
<dbReference type="SUPFAM" id="SSF53901">
    <property type="entry name" value="Thiolase-like"/>
    <property type="match status" value="1"/>
</dbReference>
<dbReference type="GeneID" id="31787622"/>
<keyword evidence="3" id="KW-1185">Reference proteome</keyword>
<evidence type="ECO:0000313" key="3">
    <source>
        <dbReference type="Proteomes" id="UP000001903"/>
    </source>
</evidence>
<reference evidence="2 3" key="1">
    <citation type="journal article" date="2010" name="Stand. Genomic Sci.">
        <title>Complete genome sequence of Haloterrigena turkmenica type strain (4k).</title>
        <authorList>
            <person name="Saunders E."/>
            <person name="Tindall B.J."/>
            <person name="Fahnrich R."/>
            <person name="Lapidus A."/>
            <person name="Copeland A."/>
            <person name="Del Rio T.G."/>
            <person name="Lucas S."/>
            <person name="Chen F."/>
            <person name="Tice H."/>
            <person name="Cheng J.F."/>
            <person name="Han C."/>
            <person name="Detter J.C."/>
            <person name="Bruce D."/>
            <person name="Goodwin L."/>
            <person name="Chain P."/>
            <person name="Pitluck S."/>
            <person name="Pati A."/>
            <person name="Ivanova N."/>
            <person name="Mavromatis K."/>
            <person name="Chen A."/>
            <person name="Palaniappan K."/>
            <person name="Land M."/>
            <person name="Hauser L."/>
            <person name="Chang Y.J."/>
            <person name="Jeffries C.D."/>
            <person name="Brettin T."/>
            <person name="Rohde M."/>
            <person name="Goker M."/>
            <person name="Bristow J."/>
            <person name="Eisen J.A."/>
            <person name="Markowitz V."/>
            <person name="Hugenholtz P."/>
            <person name="Klenk H.P."/>
            <person name="Kyrpides N.C."/>
        </authorList>
    </citation>
    <scope>NUCLEOTIDE SEQUENCE [LARGE SCALE GENOMIC DNA]</scope>
    <source>
        <strain evidence="3">ATCC 51198 / DSM 5511 / JCM 9101 / NCIMB 13204 / VKM B-1734 / 4k</strain>
    </source>
</reference>
<gene>
    <name evidence="2" type="ordered locus">Htur_4128</name>
</gene>
<name>D2S0Q7_HALTV</name>
<dbReference type="InterPro" id="IPR016039">
    <property type="entry name" value="Thiolase-like"/>
</dbReference>
<dbReference type="Proteomes" id="UP000001903">
    <property type="component" value="Plasmid pHTUR01"/>
</dbReference>
<keyword evidence="1" id="KW-0414">Isoprene biosynthesis</keyword>
<dbReference type="RefSeq" id="WP_012945198.1">
    <property type="nucleotide sequence ID" value="NC_013744.1"/>
</dbReference>
<dbReference type="HOGENOM" id="CLU_2695667_0_0_2"/>
<sequence length="73" mass="7954">MEREVAITGLGAVMPLGTIGTETQDRLYSEERGGSRITRFTLEEAGLRTTIACEVDEAPPIPWDTTSEVSPDE</sequence>
<evidence type="ECO:0000313" key="2">
    <source>
        <dbReference type="EMBL" id="ADB62954.1"/>
    </source>
</evidence>
<keyword evidence="2" id="KW-0614">Plasmid</keyword>
<accession>D2S0Q7</accession>
<dbReference type="Gene3D" id="3.40.47.10">
    <property type="match status" value="1"/>
</dbReference>
<protein>
    <submittedName>
        <fullName evidence="2">3-oxoacyl-(Acyl carrier protein) synthase II</fullName>
    </submittedName>
</protein>
<dbReference type="AlphaFoldDB" id="D2S0Q7"/>
<organism evidence="2 3">
    <name type="scientific">Haloterrigena turkmenica (strain ATCC 51198 / DSM 5511 / JCM 9101 / NCIMB 13204 / VKM B-1734 / 4k)</name>
    <name type="common">Halococcus turkmenicus</name>
    <dbReference type="NCBI Taxonomy" id="543526"/>
    <lineage>
        <taxon>Archaea</taxon>
        <taxon>Methanobacteriati</taxon>
        <taxon>Methanobacteriota</taxon>
        <taxon>Stenosarchaea group</taxon>
        <taxon>Halobacteria</taxon>
        <taxon>Halobacteriales</taxon>
        <taxon>Natrialbaceae</taxon>
        <taxon>Haloterrigena</taxon>
    </lineage>
</organism>